<protein>
    <submittedName>
        <fullName evidence="1">16947_t:CDS:1</fullName>
    </submittedName>
</protein>
<dbReference type="Proteomes" id="UP000789702">
    <property type="component" value="Unassembled WGS sequence"/>
</dbReference>
<organism evidence="1 2">
    <name type="scientific">Dentiscutata heterogama</name>
    <dbReference type="NCBI Taxonomy" id="1316150"/>
    <lineage>
        <taxon>Eukaryota</taxon>
        <taxon>Fungi</taxon>
        <taxon>Fungi incertae sedis</taxon>
        <taxon>Mucoromycota</taxon>
        <taxon>Glomeromycotina</taxon>
        <taxon>Glomeromycetes</taxon>
        <taxon>Diversisporales</taxon>
        <taxon>Gigasporaceae</taxon>
        <taxon>Dentiscutata</taxon>
    </lineage>
</organism>
<name>A0ACA9PZ43_9GLOM</name>
<dbReference type="EMBL" id="CAJVPU010036891">
    <property type="protein sequence ID" value="CAG8731222.1"/>
    <property type="molecule type" value="Genomic_DNA"/>
</dbReference>
<comment type="caution">
    <text evidence="1">The sequence shown here is derived from an EMBL/GenBank/DDBJ whole genome shotgun (WGS) entry which is preliminary data.</text>
</comment>
<evidence type="ECO:0000313" key="1">
    <source>
        <dbReference type="EMBL" id="CAG8731222.1"/>
    </source>
</evidence>
<feature type="non-terminal residue" evidence="1">
    <location>
        <position position="1"/>
    </location>
</feature>
<gene>
    <name evidence="1" type="ORF">DHETER_LOCUS13455</name>
</gene>
<proteinExistence type="predicted"/>
<accession>A0ACA9PZ43</accession>
<sequence>DEYIGSLTSLLEILIKKRNDAKGMKKQHEEGSFYQSLYDKQQLAFKVLANSIYSLTGLPSSIIRDVKISAGVTSTGREQVHKLASFIKDQGYCVVYGDTNSTLLIMQQARLKEIINDYVVLFRNANSITEYTKYLYDFYNDVTKETHWVASKIAKKFNELNARDGCEIIRVVLEKCKTERFLAQHFEIYDPELVPDLLVEKYLEETDDMVCLANMNHYSNNLIRGLNIMRCEASQFQKMFECKVLYNVYDYKKIAEYMYNLGLKTTDDYVNFFMCRGQYNWMWYCADQ</sequence>
<feature type="non-terminal residue" evidence="1">
    <location>
        <position position="288"/>
    </location>
</feature>
<reference evidence="1" key="1">
    <citation type="submission" date="2021-06" db="EMBL/GenBank/DDBJ databases">
        <authorList>
            <person name="Kallberg Y."/>
            <person name="Tangrot J."/>
            <person name="Rosling A."/>
        </authorList>
    </citation>
    <scope>NUCLEOTIDE SEQUENCE</scope>
    <source>
        <strain evidence="1">IL203A</strain>
    </source>
</reference>
<keyword evidence="2" id="KW-1185">Reference proteome</keyword>
<evidence type="ECO:0000313" key="2">
    <source>
        <dbReference type="Proteomes" id="UP000789702"/>
    </source>
</evidence>